<name>A0A6L5X0C6_9FIRM</name>
<dbReference type="RefSeq" id="WP_154522267.1">
    <property type="nucleotide sequence ID" value="NZ_VULZ01000001.1"/>
</dbReference>
<gene>
    <name evidence="1" type="ORF">FYJ35_01830</name>
</gene>
<evidence type="ECO:0000313" key="1">
    <source>
        <dbReference type="EMBL" id="MSS13791.1"/>
    </source>
</evidence>
<dbReference type="Proteomes" id="UP000481852">
    <property type="component" value="Unassembled WGS sequence"/>
</dbReference>
<accession>A0A6L5X0C6</accession>
<organism evidence="1 2">
    <name type="scientific">Porcincola intestinalis</name>
    <dbReference type="NCBI Taxonomy" id="2606632"/>
    <lineage>
        <taxon>Bacteria</taxon>
        <taxon>Bacillati</taxon>
        <taxon>Bacillota</taxon>
        <taxon>Clostridia</taxon>
        <taxon>Lachnospirales</taxon>
        <taxon>Lachnospiraceae</taxon>
        <taxon>Porcincola</taxon>
    </lineage>
</organism>
<sequence length="88" mass="9901">MTFKEALDKVDRCYRKWGLPGVAVAGDAGTEWIFQARSSGTRGGEEPDLPEPIIISKDTGGMRYCLIQDRNDRDKMYAAEKAIIYQTK</sequence>
<keyword evidence="2" id="KW-1185">Reference proteome</keyword>
<proteinExistence type="predicted"/>
<reference evidence="1 2" key="1">
    <citation type="submission" date="2019-08" db="EMBL/GenBank/DDBJ databases">
        <title>In-depth cultivation of the pig gut microbiome towards novel bacterial diversity and tailored functional studies.</title>
        <authorList>
            <person name="Wylensek D."/>
            <person name="Hitch T.C.A."/>
            <person name="Clavel T."/>
        </authorList>
    </citation>
    <scope>NUCLEOTIDE SEQUENCE [LARGE SCALE GENOMIC DNA]</scope>
    <source>
        <strain evidence="1 2">Oil+RF-744-WCA-WT-11</strain>
    </source>
</reference>
<dbReference type="EMBL" id="VULZ01000001">
    <property type="protein sequence ID" value="MSS13791.1"/>
    <property type="molecule type" value="Genomic_DNA"/>
</dbReference>
<evidence type="ECO:0000313" key="2">
    <source>
        <dbReference type="Proteomes" id="UP000481852"/>
    </source>
</evidence>
<comment type="caution">
    <text evidence="1">The sequence shown here is derived from an EMBL/GenBank/DDBJ whole genome shotgun (WGS) entry which is preliminary data.</text>
</comment>
<protein>
    <submittedName>
        <fullName evidence="1">Uncharacterized protein</fullName>
    </submittedName>
</protein>
<dbReference type="AlphaFoldDB" id="A0A6L5X0C6"/>